<name>A0A2J4XUR1_9ENTR</name>
<dbReference type="EMBL" id="PIET01002846">
    <property type="protein sequence ID" value="PLM40912.1"/>
    <property type="molecule type" value="Genomic_DNA"/>
</dbReference>
<sequence length="70" mass="7976">MKPRLGIYEKALPAALDWPKRFEMAAGLAFDFIEISVDESLERQARLRWNRGQRLAFVADKINSGIDVPS</sequence>
<accession>A0A2J4XUR1</accession>
<feature type="non-terminal residue" evidence="1">
    <location>
        <position position="70"/>
    </location>
</feature>
<dbReference type="Proteomes" id="UP000234661">
    <property type="component" value="Unassembled WGS sequence"/>
</dbReference>
<dbReference type="AlphaFoldDB" id="A0A2J4XUR1"/>
<protein>
    <submittedName>
        <fullName evidence="1">Xylulose 5-phosphate 3-epimerase</fullName>
    </submittedName>
</protein>
<reference evidence="1 2" key="1">
    <citation type="submission" date="2017-11" db="EMBL/GenBank/DDBJ databases">
        <authorList>
            <person name="Han C.G."/>
        </authorList>
    </citation>
    <scope>NUCLEOTIDE SEQUENCE [LARGE SCALE GENOMIC DNA]</scope>
    <source>
        <strain evidence="1 2">A2</strain>
    </source>
</reference>
<gene>
    <name evidence="1" type="ORF">CWM85_42075</name>
</gene>
<evidence type="ECO:0000313" key="1">
    <source>
        <dbReference type="EMBL" id="PLM40912.1"/>
    </source>
</evidence>
<organism evidence="1 2">
    <name type="scientific">Klebsiella michiganensis</name>
    <dbReference type="NCBI Taxonomy" id="1134687"/>
    <lineage>
        <taxon>Bacteria</taxon>
        <taxon>Pseudomonadati</taxon>
        <taxon>Pseudomonadota</taxon>
        <taxon>Gammaproteobacteria</taxon>
        <taxon>Enterobacterales</taxon>
        <taxon>Enterobacteriaceae</taxon>
        <taxon>Klebsiella/Raoultella group</taxon>
        <taxon>Klebsiella</taxon>
    </lineage>
</organism>
<proteinExistence type="predicted"/>
<comment type="caution">
    <text evidence="1">The sequence shown here is derived from an EMBL/GenBank/DDBJ whole genome shotgun (WGS) entry which is preliminary data.</text>
</comment>
<evidence type="ECO:0000313" key="2">
    <source>
        <dbReference type="Proteomes" id="UP000234661"/>
    </source>
</evidence>
<reference evidence="1 2" key="2">
    <citation type="submission" date="2018-01" db="EMBL/GenBank/DDBJ databases">
        <title>Genomic study of Klebsiella pneumoniae.</title>
        <authorList>
            <person name="Yang Y."/>
            <person name="Bicalho R."/>
        </authorList>
    </citation>
    <scope>NUCLEOTIDE SEQUENCE [LARGE SCALE GENOMIC DNA]</scope>
    <source>
        <strain evidence="1 2">A2</strain>
    </source>
</reference>
<dbReference type="Gene3D" id="3.20.20.150">
    <property type="entry name" value="Divalent-metal-dependent TIM barrel enzymes"/>
    <property type="match status" value="1"/>
</dbReference>